<feature type="active site" description="Acyl-thioester intermediate" evidence="2">
    <location>
        <position position="174"/>
    </location>
</feature>
<dbReference type="GO" id="GO:0016787">
    <property type="term" value="F:hydrolase activity"/>
    <property type="evidence" value="ECO:0007669"/>
    <property type="project" value="UniProtKB-KW"/>
</dbReference>
<keyword evidence="1" id="KW-0378">Hydrolase</keyword>
<gene>
    <name evidence="3" type="ORF">IAB36_07080</name>
</gene>
<dbReference type="CDD" id="cd00004">
    <property type="entry name" value="Sortase"/>
    <property type="match status" value="1"/>
</dbReference>
<protein>
    <submittedName>
        <fullName evidence="3">Sortase</fullName>
    </submittedName>
</protein>
<dbReference type="InterPro" id="IPR005754">
    <property type="entry name" value="Sortase"/>
</dbReference>
<comment type="caution">
    <text evidence="3">The sequence shown here is derived from an EMBL/GenBank/DDBJ whole genome shotgun (WGS) entry which is preliminary data.</text>
</comment>
<feature type="non-terminal residue" evidence="3">
    <location>
        <position position="178"/>
    </location>
</feature>
<evidence type="ECO:0000313" key="4">
    <source>
        <dbReference type="Proteomes" id="UP000886749"/>
    </source>
</evidence>
<reference evidence="3" key="2">
    <citation type="journal article" date="2021" name="PeerJ">
        <title>Extensive microbial diversity within the chicken gut microbiome revealed by metagenomics and culture.</title>
        <authorList>
            <person name="Gilroy R."/>
            <person name="Ravi A."/>
            <person name="Getino M."/>
            <person name="Pursley I."/>
            <person name="Horton D.L."/>
            <person name="Alikhan N.F."/>
            <person name="Baker D."/>
            <person name="Gharbi K."/>
            <person name="Hall N."/>
            <person name="Watson M."/>
            <person name="Adriaenssens E.M."/>
            <person name="Foster-Nyarko E."/>
            <person name="Jarju S."/>
            <person name="Secka A."/>
            <person name="Antonio M."/>
            <person name="Oren A."/>
            <person name="Chaudhuri R.R."/>
            <person name="La Ragione R."/>
            <person name="Hildebrand F."/>
            <person name="Pallen M.J."/>
        </authorList>
    </citation>
    <scope>NUCLEOTIDE SEQUENCE</scope>
    <source>
        <strain evidence="3">CHK184-25365</strain>
    </source>
</reference>
<evidence type="ECO:0000313" key="3">
    <source>
        <dbReference type="EMBL" id="HIR41572.1"/>
    </source>
</evidence>
<reference evidence="3" key="1">
    <citation type="submission" date="2020-10" db="EMBL/GenBank/DDBJ databases">
        <authorList>
            <person name="Gilroy R."/>
        </authorList>
    </citation>
    <scope>NUCLEOTIDE SEQUENCE</scope>
    <source>
        <strain evidence="3">CHK184-25365</strain>
    </source>
</reference>
<evidence type="ECO:0000256" key="2">
    <source>
        <dbReference type="PIRSR" id="PIRSR605754-1"/>
    </source>
</evidence>
<organism evidence="3 4">
    <name type="scientific">Candidatus Egerieicola pullicola</name>
    <dbReference type="NCBI Taxonomy" id="2840775"/>
    <lineage>
        <taxon>Bacteria</taxon>
        <taxon>Bacillati</taxon>
        <taxon>Bacillota</taxon>
        <taxon>Clostridia</taxon>
        <taxon>Eubacteriales</taxon>
        <taxon>Oscillospiraceae</taxon>
        <taxon>Oscillospiraceae incertae sedis</taxon>
        <taxon>Candidatus Egerieicola</taxon>
    </lineage>
</organism>
<name>A0A9D1AJJ5_9FIRM</name>
<accession>A0A9D1AJJ5</accession>
<evidence type="ECO:0000256" key="1">
    <source>
        <dbReference type="ARBA" id="ARBA00022801"/>
    </source>
</evidence>
<sequence>MKWMIGGLLLLAAAFLLISYNLWEGQQAGDAAGKVLDELTQAMKQQSENIPDYLEHPEMEMPTLEVEGNQYIGTLEIPALGLTLPVMSQWSYPKLRIAPCRYAGSAYQEGFVIAAHNYSSHFGNLNQLSSGDRIYFTDVTGNRFSYQVAEVEELNPTALEEMVSEGWDLSLFTCTLSG</sequence>
<dbReference type="Proteomes" id="UP000886749">
    <property type="component" value="Unassembled WGS sequence"/>
</dbReference>
<dbReference type="SUPFAM" id="SSF63817">
    <property type="entry name" value="Sortase"/>
    <property type="match status" value="1"/>
</dbReference>
<dbReference type="AlphaFoldDB" id="A0A9D1AJJ5"/>
<feature type="active site" description="Proton donor/acceptor" evidence="2">
    <location>
        <position position="116"/>
    </location>
</feature>
<dbReference type="InterPro" id="IPR023365">
    <property type="entry name" value="Sortase_dom-sf"/>
</dbReference>
<dbReference type="EMBL" id="DVGY01000160">
    <property type="protein sequence ID" value="HIR41572.1"/>
    <property type="molecule type" value="Genomic_DNA"/>
</dbReference>
<dbReference type="Pfam" id="PF04203">
    <property type="entry name" value="Sortase"/>
    <property type="match status" value="1"/>
</dbReference>
<dbReference type="Gene3D" id="2.40.260.10">
    <property type="entry name" value="Sortase"/>
    <property type="match status" value="1"/>
</dbReference>
<proteinExistence type="predicted"/>